<feature type="compositionally biased region" description="Basic residues" evidence="1">
    <location>
        <begin position="264"/>
        <end position="278"/>
    </location>
</feature>
<feature type="compositionally biased region" description="Pro residues" evidence="1">
    <location>
        <begin position="217"/>
        <end position="228"/>
    </location>
</feature>
<feature type="compositionally biased region" description="Basic and acidic residues" evidence="1">
    <location>
        <begin position="336"/>
        <end position="351"/>
    </location>
</feature>
<feature type="compositionally biased region" description="Pro residues" evidence="1">
    <location>
        <begin position="235"/>
        <end position="255"/>
    </location>
</feature>
<dbReference type="SUPFAM" id="SSF57756">
    <property type="entry name" value="Retrovirus zinc finger-like domains"/>
    <property type="match status" value="1"/>
</dbReference>
<dbReference type="InterPro" id="IPR001878">
    <property type="entry name" value="Znf_CCHC"/>
</dbReference>
<feature type="compositionally biased region" description="Pro residues" evidence="1">
    <location>
        <begin position="156"/>
        <end position="173"/>
    </location>
</feature>
<keyword evidence="4" id="KW-1185">Reference proteome</keyword>
<organism evidence="3 4">
    <name type="scientific">Echria macrotheca</name>
    <dbReference type="NCBI Taxonomy" id="438768"/>
    <lineage>
        <taxon>Eukaryota</taxon>
        <taxon>Fungi</taxon>
        <taxon>Dikarya</taxon>
        <taxon>Ascomycota</taxon>
        <taxon>Pezizomycotina</taxon>
        <taxon>Sordariomycetes</taxon>
        <taxon>Sordariomycetidae</taxon>
        <taxon>Sordariales</taxon>
        <taxon>Schizotheciaceae</taxon>
        <taxon>Echria</taxon>
    </lineage>
</organism>
<feature type="compositionally biased region" description="Basic and acidic residues" evidence="1">
    <location>
        <begin position="545"/>
        <end position="562"/>
    </location>
</feature>
<dbReference type="EMBL" id="MU839833">
    <property type="protein sequence ID" value="KAK1755419.1"/>
    <property type="molecule type" value="Genomic_DNA"/>
</dbReference>
<feature type="compositionally biased region" description="Basic and acidic residues" evidence="1">
    <location>
        <begin position="618"/>
        <end position="634"/>
    </location>
</feature>
<sequence>MATAPGQSARGDIVCYNCGSTSHWMIACPEPTRNKPAGLERWKSQHQERSSERDGHEKKGPIVTRYPPPPGQVPRYPAPYPSGPPPPPPPPAAQGYPQPGFSPPPPYAGAYPPPPPPQYAPYPSAPPPGPVPPPFGQPYAQPPYLGSFPPAYYPGNVPPPPPPPPQAAFPGPYPNQHYGAPPPPHPIAPGVFPPYPGGAPPPPPAGYQFPAPAVPASRPPPPPPPPPGGSGYGAPLPPPPGVDRPPGLPPRPPAPLSQTPSGQHRNRNQRHQGSRRNNGHRDRRDRPGHEGPGRGGNGRNERHSDRQAAPESKQGGRHAGKQGSKQASKQSSQQTPKDKGHKSSSDKRSTDDGDPEWDPGSEQDMKRVFPEIKVKEADPVGIPLPAEFTDEPTIPPAYNATCIKSEYITEDVAAFVTPIRATARWSEARWDPVFKHYPGMIKRRFDGIDLDYASYDAPLPLSPSTEIKMPPRYKIDLAALAAATPDNNPTEDSEVNARGGGLFSGQPSRERHYRDTSSSRYDKDGRADRRFVKRQREESFEEVEFGGRDMKRLRGSDSRRDTPGNGGSRPRSPAFGSSPTMRYSVEKDSWSPPAGGNHARTSSDGRFLDVQPDNRSSSSREGRVSLAKARHDSGYHSGQSLDRTRASRRQGDRGRRKSDRSAPRSPSASRSRSHSRTSSANGSRGRGESPLTALEAELLGMAEEDEAPAEPPVQRAPAAKAKKKAPIRRKVAAVYDRRW</sequence>
<comment type="caution">
    <text evidence="3">The sequence shown here is derived from an EMBL/GenBank/DDBJ whole genome shotgun (WGS) entry which is preliminary data.</text>
</comment>
<evidence type="ECO:0000313" key="4">
    <source>
        <dbReference type="Proteomes" id="UP001239445"/>
    </source>
</evidence>
<feature type="compositionally biased region" description="Basic and acidic residues" evidence="1">
    <location>
        <begin position="642"/>
        <end position="653"/>
    </location>
</feature>
<gene>
    <name evidence="3" type="ORF">QBC47DRAFT_189121</name>
</gene>
<reference evidence="3" key="1">
    <citation type="submission" date="2023-06" db="EMBL/GenBank/DDBJ databases">
        <title>Genome-scale phylogeny and comparative genomics of the fungal order Sordariales.</title>
        <authorList>
            <consortium name="Lawrence Berkeley National Laboratory"/>
            <person name="Hensen N."/>
            <person name="Bonometti L."/>
            <person name="Westerberg I."/>
            <person name="Brannstrom I.O."/>
            <person name="Guillou S."/>
            <person name="Cros-Aarteil S."/>
            <person name="Calhoun S."/>
            <person name="Haridas S."/>
            <person name="Kuo A."/>
            <person name="Mondo S."/>
            <person name="Pangilinan J."/>
            <person name="Riley R."/>
            <person name="Labutti K."/>
            <person name="Andreopoulos B."/>
            <person name="Lipzen A."/>
            <person name="Chen C."/>
            <person name="Yanf M."/>
            <person name="Daum C."/>
            <person name="Ng V."/>
            <person name="Clum A."/>
            <person name="Steindorff A."/>
            <person name="Ohm R."/>
            <person name="Martin F."/>
            <person name="Silar P."/>
            <person name="Natvig D."/>
            <person name="Lalanne C."/>
            <person name="Gautier V."/>
            <person name="Ament-Velasquez S.L."/>
            <person name="Kruys A."/>
            <person name="Hutchinson M.I."/>
            <person name="Powell A.J."/>
            <person name="Barry K."/>
            <person name="Miller A.N."/>
            <person name="Grigoriev I.V."/>
            <person name="Debuchy R."/>
            <person name="Gladieux P."/>
            <person name="Thoren M.H."/>
            <person name="Johannesson H."/>
        </authorList>
    </citation>
    <scope>NUCLEOTIDE SEQUENCE</scope>
    <source>
        <strain evidence="3">PSN4</strain>
    </source>
</reference>
<dbReference type="GO" id="GO:0003676">
    <property type="term" value="F:nucleic acid binding"/>
    <property type="evidence" value="ECO:0007669"/>
    <property type="project" value="InterPro"/>
</dbReference>
<feature type="compositionally biased region" description="Low complexity" evidence="1">
    <location>
        <begin position="321"/>
        <end position="334"/>
    </location>
</feature>
<feature type="compositionally biased region" description="Basic and acidic residues" evidence="1">
    <location>
        <begin position="508"/>
        <end position="538"/>
    </location>
</feature>
<protein>
    <recommendedName>
        <fullName evidence="2">CCHC-type domain-containing protein</fullName>
    </recommendedName>
</protein>
<dbReference type="Proteomes" id="UP001239445">
    <property type="component" value="Unassembled WGS sequence"/>
</dbReference>
<feature type="compositionally biased region" description="Low complexity" evidence="1">
    <location>
        <begin position="663"/>
        <end position="683"/>
    </location>
</feature>
<evidence type="ECO:0000256" key="1">
    <source>
        <dbReference type="SAM" id="MobiDB-lite"/>
    </source>
</evidence>
<name>A0AAJ0BDR7_9PEZI</name>
<feature type="compositionally biased region" description="Pro residues" evidence="1">
    <location>
        <begin position="66"/>
        <end position="92"/>
    </location>
</feature>
<feature type="compositionally biased region" description="Low complexity" evidence="1">
    <location>
        <begin position="206"/>
        <end position="216"/>
    </location>
</feature>
<feature type="compositionally biased region" description="Acidic residues" evidence="1">
    <location>
        <begin position="352"/>
        <end position="361"/>
    </location>
</feature>
<proteinExistence type="predicted"/>
<feature type="compositionally biased region" description="Basic and acidic residues" evidence="1">
    <location>
        <begin position="279"/>
        <end position="292"/>
    </location>
</feature>
<dbReference type="SMART" id="SM00343">
    <property type="entry name" value="ZnF_C2HC"/>
    <property type="match status" value="1"/>
</dbReference>
<feature type="compositionally biased region" description="Pro residues" evidence="1">
    <location>
        <begin position="100"/>
        <end position="136"/>
    </location>
</feature>
<feature type="domain" description="CCHC-type" evidence="2">
    <location>
        <begin position="14"/>
        <end position="30"/>
    </location>
</feature>
<feature type="compositionally biased region" description="Basic and acidic residues" evidence="1">
    <location>
        <begin position="38"/>
        <end position="60"/>
    </location>
</feature>
<feature type="compositionally biased region" description="Basic and acidic residues" evidence="1">
    <location>
        <begin position="299"/>
        <end position="308"/>
    </location>
</feature>
<feature type="region of interest" description="Disordered" evidence="1">
    <location>
        <begin position="27"/>
        <end position="366"/>
    </location>
</feature>
<dbReference type="InterPro" id="IPR036875">
    <property type="entry name" value="Znf_CCHC_sf"/>
</dbReference>
<feature type="compositionally biased region" description="Pro residues" evidence="1">
    <location>
        <begin position="180"/>
        <end position="205"/>
    </location>
</feature>
<feature type="compositionally biased region" description="Low complexity" evidence="1">
    <location>
        <begin position="137"/>
        <end position="155"/>
    </location>
</feature>
<evidence type="ECO:0000313" key="3">
    <source>
        <dbReference type="EMBL" id="KAK1755419.1"/>
    </source>
</evidence>
<evidence type="ECO:0000259" key="2">
    <source>
        <dbReference type="SMART" id="SM00343"/>
    </source>
</evidence>
<accession>A0AAJ0BDR7</accession>
<dbReference type="GO" id="GO:0008270">
    <property type="term" value="F:zinc ion binding"/>
    <property type="evidence" value="ECO:0007669"/>
    <property type="project" value="InterPro"/>
</dbReference>
<feature type="region of interest" description="Disordered" evidence="1">
    <location>
        <begin position="484"/>
        <end position="739"/>
    </location>
</feature>
<feature type="compositionally biased region" description="Low complexity" evidence="1">
    <location>
        <begin position="691"/>
        <end position="701"/>
    </location>
</feature>
<dbReference type="AlphaFoldDB" id="A0AAJ0BDR7"/>
<feature type="compositionally biased region" description="Basic residues" evidence="1">
    <location>
        <begin position="720"/>
        <end position="731"/>
    </location>
</feature>